<accession>A0A1H1JSE8</accession>
<keyword evidence="4" id="KW-1185">Reference proteome</keyword>
<dbReference type="Pfam" id="PF04865">
    <property type="entry name" value="Baseplate_J"/>
    <property type="match status" value="1"/>
</dbReference>
<dbReference type="STRING" id="157910.SAMN05445850_5579"/>
<dbReference type="PANTHER" id="PTHR37829:SF3">
    <property type="entry name" value="PROTEIN JAYE-RELATED"/>
    <property type="match status" value="1"/>
</dbReference>
<reference evidence="4" key="1">
    <citation type="submission" date="2016-10" db="EMBL/GenBank/DDBJ databases">
        <authorList>
            <person name="Varghese N."/>
            <person name="Submissions S."/>
        </authorList>
    </citation>
    <scope>NUCLEOTIDE SEQUENCE [LARGE SCALE GENOMIC DNA]</scope>
    <source>
        <strain evidence="4">DUS833</strain>
    </source>
</reference>
<dbReference type="PANTHER" id="PTHR37829">
    <property type="entry name" value="PHAGE-LIKE ELEMENT PBSX PROTEIN XKDT"/>
    <property type="match status" value="1"/>
</dbReference>
<evidence type="ECO:0000313" key="4">
    <source>
        <dbReference type="Proteomes" id="UP000199365"/>
    </source>
</evidence>
<name>A0A1H1JSE8_9BURK</name>
<dbReference type="RefSeq" id="WP_090808666.1">
    <property type="nucleotide sequence ID" value="NZ_FNKX01000002.1"/>
</dbReference>
<organism evidence="3 4">
    <name type="scientific">Paraburkholderia tuberum</name>
    <dbReference type="NCBI Taxonomy" id="157910"/>
    <lineage>
        <taxon>Bacteria</taxon>
        <taxon>Pseudomonadati</taxon>
        <taxon>Pseudomonadota</taxon>
        <taxon>Betaproteobacteria</taxon>
        <taxon>Burkholderiales</taxon>
        <taxon>Burkholderiaceae</taxon>
        <taxon>Paraburkholderia</taxon>
    </lineage>
</organism>
<evidence type="ECO:0000313" key="3">
    <source>
        <dbReference type="EMBL" id="SDR52951.1"/>
    </source>
</evidence>
<dbReference type="AlphaFoldDB" id="A0A1H1JSE8"/>
<dbReference type="InterPro" id="IPR052399">
    <property type="entry name" value="Phage_Baseplate_Assmbl_Protein"/>
</dbReference>
<feature type="domain" description="Baseplate protein J-like barrel" evidence="1">
    <location>
        <begin position="89"/>
        <end position="161"/>
    </location>
</feature>
<evidence type="ECO:0000259" key="2">
    <source>
        <dbReference type="Pfam" id="PF26078"/>
    </source>
</evidence>
<dbReference type="InterPro" id="IPR006949">
    <property type="entry name" value="Barrel_Baseplate_J-like"/>
</dbReference>
<gene>
    <name evidence="3" type="ORF">SAMN05445850_5579</name>
</gene>
<dbReference type="Pfam" id="PF26078">
    <property type="entry name" value="Baseplate_J_M"/>
    <property type="match status" value="1"/>
</dbReference>
<evidence type="ECO:0000259" key="1">
    <source>
        <dbReference type="Pfam" id="PF04865"/>
    </source>
</evidence>
<dbReference type="EMBL" id="FNKX01000002">
    <property type="protein sequence ID" value="SDR52951.1"/>
    <property type="molecule type" value="Genomic_DNA"/>
</dbReference>
<feature type="domain" description="Baseplate J-like central" evidence="2">
    <location>
        <begin position="194"/>
        <end position="260"/>
    </location>
</feature>
<protein>
    <submittedName>
        <fullName evidence="3">Uncharacterized phage protein gp47/JayE</fullName>
    </submittedName>
</protein>
<dbReference type="InterPro" id="IPR058531">
    <property type="entry name" value="Baseplate_J_M"/>
</dbReference>
<proteinExistence type="predicted"/>
<sequence length="350" mass="38074">MDQPTQAGVIERMRQAFRAKLPNSDAWLFPNNLWIAATVVGGMLWELYAEARAVYRTLPDQARESLLMRWGNLYRVYQQMPQTASGIILLTGQPDTPVPAGTQWRRADAVLYTLNDDAALDDDGRAAVQVTCEASGSSGNALAGSPLTLATSVDDLDDGATVGPNGIGGGADIEETEDYRARVLARMAHRNRYGTLQDYVDWALEVPGVTRAWAQAAGPRILVWFMMDNAYPDTWGIPQQADAVIVDAYLTDPCRKPVGAVPMARVPGGVALELTLRCPRPFSEAIRVAVGSALNSYLRRNAAPGHGYMALDIQRVIDSAASFDYSLAQSVWRIDAGSIFTHAVVTWEAC</sequence>
<dbReference type="Proteomes" id="UP000199365">
    <property type="component" value="Unassembled WGS sequence"/>
</dbReference>